<dbReference type="AlphaFoldDB" id="J4WKW2"/>
<evidence type="ECO:0000313" key="2">
    <source>
        <dbReference type="EMBL" id="EJP70380.1"/>
    </source>
</evidence>
<accession>J4WKW2</accession>
<feature type="compositionally biased region" description="Basic residues" evidence="1">
    <location>
        <begin position="124"/>
        <end position="134"/>
    </location>
</feature>
<sequence length="266" mass="28545">MPGNDTTHQHHNGGGFDLLRRATQAMMSKGKKSGLEASSGRWDAAKSGDRRSHIATGEGAYDPAKTKGPAWLARLAAQSSSKQTASCSLWHRRQWLQGGSAPAPGFIMGRRGEGQRGERESQRAKKKPRGKTAVHHTTTPATLHANTPPSGLRRLLRVSLAAAVFWNAGGAGTRCHLLVNLFGGSQCLGVLVQTLQRLLGFRWLAATWSELASRVLLACFHFYSCLAESQSALTGTPIHTRTQFSVLLLGSRCSHSHTTGAASIFG</sequence>
<proteinExistence type="predicted"/>
<feature type="region of interest" description="Disordered" evidence="1">
    <location>
        <begin position="26"/>
        <end position="63"/>
    </location>
</feature>
<keyword evidence="3" id="KW-1185">Reference proteome</keyword>
<dbReference type="Proteomes" id="UP000002762">
    <property type="component" value="Unassembled WGS sequence"/>
</dbReference>
<organism evidence="2 3">
    <name type="scientific">Beauveria bassiana (strain ARSEF 2860)</name>
    <name type="common">White muscardine disease fungus</name>
    <name type="synonym">Tritirachium shiotae</name>
    <dbReference type="NCBI Taxonomy" id="655819"/>
    <lineage>
        <taxon>Eukaryota</taxon>
        <taxon>Fungi</taxon>
        <taxon>Dikarya</taxon>
        <taxon>Ascomycota</taxon>
        <taxon>Pezizomycotina</taxon>
        <taxon>Sordariomycetes</taxon>
        <taxon>Hypocreomycetidae</taxon>
        <taxon>Hypocreales</taxon>
        <taxon>Cordycipitaceae</taxon>
        <taxon>Beauveria</taxon>
    </lineage>
</organism>
<name>J4WKW2_BEAB2</name>
<feature type="compositionally biased region" description="Basic and acidic residues" evidence="1">
    <location>
        <begin position="43"/>
        <end position="52"/>
    </location>
</feature>
<gene>
    <name evidence="2" type="ORF">BBA_00010</name>
</gene>
<evidence type="ECO:0000256" key="1">
    <source>
        <dbReference type="SAM" id="MobiDB-lite"/>
    </source>
</evidence>
<feature type="compositionally biased region" description="Basic and acidic residues" evidence="1">
    <location>
        <begin position="110"/>
        <end position="123"/>
    </location>
</feature>
<dbReference type="HOGENOM" id="CLU_1045806_0_0_1"/>
<dbReference type="InParanoid" id="J4WKW2"/>
<dbReference type="GeneID" id="19883022"/>
<protein>
    <submittedName>
        <fullName evidence="2">Uncharacterized protein</fullName>
    </submittedName>
</protein>
<feature type="compositionally biased region" description="Polar residues" evidence="1">
    <location>
        <begin position="135"/>
        <end position="147"/>
    </location>
</feature>
<reference evidence="2 3" key="1">
    <citation type="journal article" date="2012" name="Sci. Rep.">
        <title>Genomic perspectives on the evolution of fungal entomopathogenicity in Beauveria bassiana.</title>
        <authorList>
            <person name="Xiao G."/>
            <person name="Ying S.H."/>
            <person name="Zheng P."/>
            <person name="Wang Z.L."/>
            <person name="Zhang S."/>
            <person name="Xie X.Q."/>
            <person name="Shang Y."/>
            <person name="St Leger R.J."/>
            <person name="Zhao G.P."/>
            <person name="Wang C."/>
            <person name="Feng M.G."/>
        </authorList>
    </citation>
    <scope>NUCLEOTIDE SEQUENCE [LARGE SCALE GENOMIC DNA]</scope>
    <source>
        <strain evidence="2 3">ARSEF 2860</strain>
    </source>
</reference>
<feature type="region of interest" description="Disordered" evidence="1">
    <location>
        <begin position="101"/>
        <end position="147"/>
    </location>
</feature>
<evidence type="ECO:0000313" key="3">
    <source>
        <dbReference type="Proteomes" id="UP000002762"/>
    </source>
</evidence>
<dbReference type="RefSeq" id="XP_008593329.1">
    <property type="nucleotide sequence ID" value="XM_008595107.1"/>
</dbReference>
<dbReference type="EMBL" id="JH725150">
    <property type="protein sequence ID" value="EJP70380.1"/>
    <property type="molecule type" value="Genomic_DNA"/>
</dbReference>